<dbReference type="PANTHER" id="PTHR46517">
    <property type="entry name" value="FRUCTOSE-2,6-BISPHOSPHATASE TIGAR"/>
    <property type="match status" value="1"/>
</dbReference>
<dbReference type="CDD" id="cd07067">
    <property type="entry name" value="HP_PGM_like"/>
    <property type="match status" value="1"/>
</dbReference>
<dbReference type="SMART" id="SM00855">
    <property type="entry name" value="PGAM"/>
    <property type="match status" value="1"/>
</dbReference>
<sequence>MSPFARVYIVRHGETRENREAIIQGQLDTELNELGLLQAKQVARTLKAVVFDAAYTSDLKRAVKTAEIILEEQPTSEVELRKEEALRERFMGTLEGTKWLDTQSHNAKVAADSTIENTVAFSARTSGWWKRAILQRTLSLPPREEPYNVLVVSHGGAIGTLVRGLIGTERAVLAAGVQISSLKNVSITLLEVEKEKKPALVVKYGDVSHLEGDLESVLVRGNVDEVKQ</sequence>
<organism evidence="4 5">
    <name type="scientific">Mycena chlorophos</name>
    <name type="common">Agaric fungus</name>
    <name type="synonym">Agaricus chlorophos</name>
    <dbReference type="NCBI Taxonomy" id="658473"/>
    <lineage>
        <taxon>Eukaryota</taxon>
        <taxon>Fungi</taxon>
        <taxon>Dikarya</taxon>
        <taxon>Basidiomycota</taxon>
        <taxon>Agaricomycotina</taxon>
        <taxon>Agaricomycetes</taxon>
        <taxon>Agaricomycetidae</taxon>
        <taxon>Agaricales</taxon>
        <taxon>Marasmiineae</taxon>
        <taxon>Mycenaceae</taxon>
        <taxon>Mycena</taxon>
    </lineage>
</organism>
<dbReference type="Pfam" id="PF00300">
    <property type="entry name" value="His_Phos_1"/>
    <property type="match status" value="1"/>
</dbReference>
<evidence type="ECO:0000313" key="4">
    <source>
        <dbReference type="EMBL" id="KAF7322318.1"/>
    </source>
</evidence>
<dbReference type="PROSITE" id="PS00175">
    <property type="entry name" value="PG_MUTASE"/>
    <property type="match status" value="1"/>
</dbReference>
<dbReference type="OrthoDB" id="354304at2759"/>
<name>A0A8H6TNR3_MYCCL</name>
<feature type="active site" description="Proton donor/acceptor" evidence="2">
    <location>
        <position position="88"/>
    </location>
</feature>
<dbReference type="Gene3D" id="3.40.50.1240">
    <property type="entry name" value="Phosphoglycerate mutase-like"/>
    <property type="match status" value="1"/>
</dbReference>
<dbReference type="Proteomes" id="UP000613580">
    <property type="component" value="Unassembled WGS sequence"/>
</dbReference>
<dbReference type="InterPro" id="IPR051695">
    <property type="entry name" value="Phosphoglycerate_Mutase"/>
</dbReference>
<dbReference type="InterPro" id="IPR013078">
    <property type="entry name" value="His_Pase_superF_clade-1"/>
</dbReference>
<feature type="active site" description="Tele-phosphohistidine intermediate" evidence="2">
    <location>
        <position position="12"/>
    </location>
</feature>
<dbReference type="GO" id="GO:0005829">
    <property type="term" value="C:cytosol"/>
    <property type="evidence" value="ECO:0007669"/>
    <property type="project" value="TreeGrafter"/>
</dbReference>
<dbReference type="GO" id="GO:0043456">
    <property type="term" value="P:regulation of pentose-phosphate shunt"/>
    <property type="evidence" value="ECO:0007669"/>
    <property type="project" value="TreeGrafter"/>
</dbReference>
<reference evidence="4" key="1">
    <citation type="submission" date="2020-05" db="EMBL/GenBank/DDBJ databases">
        <title>Mycena genomes resolve the evolution of fungal bioluminescence.</title>
        <authorList>
            <person name="Tsai I.J."/>
        </authorList>
    </citation>
    <scope>NUCLEOTIDE SEQUENCE</scope>
    <source>
        <strain evidence="4">110903Hualien_Pintung</strain>
    </source>
</reference>
<evidence type="ECO:0000313" key="5">
    <source>
        <dbReference type="Proteomes" id="UP000613580"/>
    </source>
</evidence>
<evidence type="ECO:0000256" key="2">
    <source>
        <dbReference type="PIRSR" id="PIRSR613078-1"/>
    </source>
</evidence>
<dbReference type="SUPFAM" id="SSF53254">
    <property type="entry name" value="Phosphoglycerate mutase-like"/>
    <property type="match status" value="1"/>
</dbReference>
<dbReference type="PANTHER" id="PTHR46517:SF1">
    <property type="entry name" value="FRUCTOSE-2,6-BISPHOSPHATASE TIGAR"/>
    <property type="match status" value="1"/>
</dbReference>
<dbReference type="InterPro" id="IPR001345">
    <property type="entry name" value="PG/BPGM_mutase_AS"/>
</dbReference>
<dbReference type="EMBL" id="JACAZE010000001">
    <property type="protein sequence ID" value="KAF7322318.1"/>
    <property type="molecule type" value="Genomic_DNA"/>
</dbReference>
<dbReference type="GO" id="GO:0004331">
    <property type="term" value="F:fructose-2,6-bisphosphate 2-phosphatase activity"/>
    <property type="evidence" value="ECO:0007669"/>
    <property type="project" value="TreeGrafter"/>
</dbReference>
<accession>A0A8H6TNR3</accession>
<feature type="binding site" evidence="3">
    <location>
        <position position="61"/>
    </location>
    <ligand>
        <name>substrate</name>
    </ligand>
</feature>
<comment type="caution">
    <text evidence="4">The sequence shown here is derived from an EMBL/GenBank/DDBJ whole genome shotgun (WGS) entry which is preliminary data.</text>
</comment>
<feature type="binding site" evidence="3">
    <location>
        <begin position="11"/>
        <end position="18"/>
    </location>
    <ligand>
        <name>substrate</name>
    </ligand>
</feature>
<dbReference type="AlphaFoldDB" id="A0A8H6TNR3"/>
<gene>
    <name evidence="4" type="ORF">HMN09_00009500</name>
</gene>
<proteinExistence type="predicted"/>
<dbReference type="GO" id="GO:0045820">
    <property type="term" value="P:negative regulation of glycolytic process"/>
    <property type="evidence" value="ECO:0007669"/>
    <property type="project" value="TreeGrafter"/>
</dbReference>
<keyword evidence="5" id="KW-1185">Reference proteome</keyword>
<evidence type="ECO:0000256" key="3">
    <source>
        <dbReference type="PIRSR" id="PIRSR613078-2"/>
    </source>
</evidence>
<protein>
    <submittedName>
        <fullName evidence="4">Phosphoglycerate mutase-like protein</fullName>
    </submittedName>
</protein>
<keyword evidence="1" id="KW-0378">Hydrolase</keyword>
<dbReference type="InterPro" id="IPR029033">
    <property type="entry name" value="His_PPase_superfam"/>
</dbReference>
<evidence type="ECO:0000256" key="1">
    <source>
        <dbReference type="ARBA" id="ARBA00022801"/>
    </source>
</evidence>